<evidence type="ECO:0000259" key="10">
    <source>
        <dbReference type="Pfam" id="PF01138"/>
    </source>
</evidence>
<dbReference type="GO" id="GO:0000467">
    <property type="term" value="P:exonucleolytic trimming to generate mature 3'-end of 5.8S rRNA from tricistronic rRNA transcript (SSU-rRNA, 5.8S rRNA, LSU-rRNA)"/>
    <property type="evidence" value="ECO:0007669"/>
    <property type="project" value="TreeGrafter"/>
</dbReference>
<evidence type="ECO:0000256" key="1">
    <source>
        <dbReference type="ARBA" id="ARBA00004496"/>
    </source>
</evidence>
<dbReference type="Pfam" id="PF01138">
    <property type="entry name" value="RNase_PH"/>
    <property type="match status" value="1"/>
</dbReference>
<feature type="domain" description="Exoribonuclease phosphorolytic" evidence="10">
    <location>
        <begin position="47"/>
        <end position="180"/>
    </location>
</feature>
<dbReference type="InterPro" id="IPR036345">
    <property type="entry name" value="ExoRNase_PH_dom2_sf"/>
</dbReference>
<name>A0A8T2U0I8_CERRI</name>
<dbReference type="InterPro" id="IPR033196">
    <property type="entry name" value="Rrp43"/>
</dbReference>
<evidence type="ECO:0000313" key="12">
    <source>
        <dbReference type="EMBL" id="KAH7427175.1"/>
    </source>
</evidence>
<dbReference type="OrthoDB" id="45882at2759"/>
<dbReference type="GO" id="GO:0071028">
    <property type="term" value="P:nuclear mRNA surveillance"/>
    <property type="evidence" value="ECO:0007669"/>
    <property type="project" value="TreeGrafter"/>
</dbReference>
<dbReference type="FunFam" id="3.30.230.70:FF:000017">
    <property type="entry name" value="Exosome complex component Rrp42"/>
    <property type="match status" value="1"/>
</dbReference>
<dbReference type="GO" id="GO:0005730">
    <property type="term" value="C:nucleolus"/>
    <property type="evidence" value="ECO:0007669"/>
    <property type="project" value="UniProtKB-SubCell"/>
</dbReference>
<dbReference type="Proteomes" id="UP000825935">
    <property type="component" value="Chromosome 10"/>
</dbReference>
<gene>
    <name evidence="12" type="ORF">KP509_10G033100</name>
</gene>
<dbReference type="InterPro" id="IPR020568">
    <property type="entry name" value="Ribosomal_Su5_D2-typ_SF"/>
</dbReference>
<dbReference type="GO" id="GO:0000177">
    <property type="term" value="C:cytoplasmic exosome (RNase complex)"/>
    <property type="evidence" value="ECO:0007669"/>
    <property type="project" value="TreeGrafter"/>
</dbReference>
<keyword evidence="13" id="KW-1185">Reference proteome</keyword>
<dbReference type="GO" id="GO:0016075">
    <property type="term" value="P:rRNA catabolic process"/>
    <property type="evidence" value="ECO:0007669"/>
    <property type="project" value="TreeGrafter"/>
</dbReference>
<evidence type="ECO:0000256" key="4">
    <source>
        <dbReference type="ARBA" id="ARBA00022490"/>
    </source>
</evidence>
<dbReference type="GO" id="GO:0035925">
    <property type="term" value="F:mRNA 3'-UTR AU-rich region binding"/>
    <property type="evidence" value="ECO:0007669"/>
    <property type="project" value="TreeGrafter"/>
</dbReference>
<dbReference type="CDD" id="cd11369">
    <property type="entry name" value="RNase_PH_RRP43"/>
    <property type="match status" value="1"/>
</dbReference>
<evidence type="ECO:0000259" key="11">
    <source>
        <dbReference type="Pfam" id="PF03725"/>
    </source>
</evidence>
<dbReference type="Gene3D" id="3.30.230.70">
    <property type="entry name" value="GHMP Kinase, N-terminal domain"/>
    <property type="match status" value="1"/>
</dbReference>
<dbReference type="InterPro" id="IPR027408">
    <property type="entry name" value="PNPase/RNase_PH_dom_sf"/>
</dbReference>
<feature type="domain" description="Exoribonuclease phosphorolytic" evidence="11">
    <location>
        <begin position="216"/>
        <end position="280"/>
    </location>
</feature>
<dbReference type="PANTHER" id="PTHR11097:SF9">
    <property type="entry name" value="EXOSOME COMPLEX COMPONENT RRP43"/>
    <property type="match status" value="1"/>
</dbReference>
<evidence type="ECO:0000256" key="5">
    <source>
        <dbReference type="ARBA" id="ARBA00022552"/>
    </source>
</evidence>
<keyword evidence="5" id="KW-0698">rRNA processing</keyword>
<dbReference type="GO" id="GO:0034476">
    <property type="term" value="P:U5 snRNA 3'-end processing"/>
    <property type="evidence" value="ECO:0007669"/>
    <property type="project" value="TreeGrafter"/>
</dbReference>
<keyword evidence="6" id="KW-0271">Exosome</keyword>
<evidence type="ECO:0000256" key="3">
    <source>
        <dbReference type="ARBA" id="ARBA00006678"/>
    </source>
</evidence>
<evidence type="ECO:0000256" key="2">
    <source>
        <dbReference type="ARBA" id="ARBA00004604"/>
    </source>
</evidence>
<dbReference type="InterPro" id="IPR050590">
    <property type="entry name" value="Exosome_comp_Rrp42_subfam"/>
</dbReference>
<protein>
    <recommendedName>
        <fullName evidence="9">Ribosomal RNA-processing protein 43</fullName>
    </recommendedName>
</protein>
<sequence length="306" mass="33208">MTEHEHAASVGEDVELEAFRRLYPLEFLEKFLKDGVRPDGRPLGRARSTLISVGSLPHAEGSAMVKLGNTTMLAGVKLEVMTPSVDFPDEGRIVVDFQMPAICSPHVRPGRQSELEPVVSEQIRNALSSSMMVDLRELNIAPGKAAWMAYLDVYCLDSDGSLLDAALLATAAALADLKLPEVAVTDDGKVLPASSDVQEHRSLKNIQSKRLKLGKIPMALTCAVHPKYILPDPTAEEEAILKTTITVLTDFSGQLFSLYKPGGEVLASTSTVQDCFALAKYRGKELQKIFNNAVIDAEADDAMVED</sequence>
<dbReference type="PANTHER" id="PTHR11097">
    <property type="entry name" value="EXOSOME COMPLEX EXONUCLEASE RIBOSOMAL RNA PROCESSING PROTEIN"/>
    <property type="match status" value="1"/>
</dbReference>
<evidence type="ECO:0000256" key="8">
    <source>
        <dbReference type="ARBA" id="ARBA00023242"/>
    </source>
</evidence>
<dbReference type="SUPFAM" id="SSF54211">
    <property type="entry name" value="Ribosomal protein S5 domain 2-like"/>
    <property type="match status" value="1"/>
</dbReference>
<keyword evidence="4" id="KW-0963">Cytoplasm</keyword>
<dbReference type="Pfam" id="PF03725">
    <property type="entry name" value="RNase_PH_C"/>
    <property type="match status" value="1"/>
</dbReference>
<dbReference type="OMA" id="EIKAFWV"/>
<comment type="subcellular location">
    <subcellularLocation>
        <location evidence="1">Cytoplasm</location>
    </subcellularLocation>
    <subcellularLocation>
        <location evidence="2">Nucleus</location>
        <location evidence="2">Nucleolus</location>
    </subcellularLocation>
</comment>
<comment type="caution">
    <text evidence="12">The sequence shown here is derived from an EMBL/GenBank/DDBJ whole genome shotgun (WGS) entry which is preliminary data.</text>
</comment>
<dbReference type="EMBL" id="CM035415">
    <property type="protein sequence ID" value="KAH7427175.1"/>
    <property type="molecule type" value="Genomic_DNA"/>
</dbReference>
<keyword evidence="8" id="KW-0539">Nucleus</keyword>
<accession>A0A8T2U0I8</accession>
<dbReference type="GO" id="GO:0034473">
    <property type="term" value="P:U1 snRNA 3'-end processing"/>
    <property type="evidence" value="ECO:0007669"/>
    <property type="project" value="TreeGrafter"/>
</dbReference>
<dbReference type="InterPro" id="IPR001247">
    <property type="entry name" value="ExoRNase_PH_dom1"/>
</dbReference>
<dbReference type="GO" id="GO:0071035">
    <property type="term" value="P:nuclear polyadenylation-dependent rRNA catabolic process"/>
    <property type="evidence" value="ECO:0007669"/>
    <property type="project" value="TreeGrafter"/>
</dbReference>
<dbReference type="GO" id="GO:0034475">
    <property type="term" value="P:U4 snRNA 3'-end processing"/>
    <property type="evidence" value="ECO:0007669"/>
    <property type="project" value="TreeGrafter"/>
</dbReference>
<dbReference type="AlphaFoldDB" id="A0A8T2U0I8"/>
<evidence type="ECO:0000313" key="13">
    <source>
        <dbReference type="Proteomes" id="UP000825935"/>
    </source>
</evidence>
<organism evidence="12 13">
    <name type="scientific">Ceratopteris richardii</name>
    <name type="common">Triangle waterfern</name>
    <dbReference type="NCBI Taxonomy" id="49495"/>
    <lineage>
        <taxon>Eukaryota</taxon>
        <taxon>Viridiplantae</taxon>
        <taxon>Streptophyta</taxon>
        <taxon>Embryophyta</taxon>
        <taxon>Tracheophyta</taxon>
        <taxon>Polypodiopsida</taxon>
        <taxon>Polypodiidae</taxon>
        <taxon>Polypodiales</taxon>
        <taxon>Pteridineae</taxon>
        <taxon>Pteridaceae</taxon>
        <taxon>Parkerioideae</taxon>
        <taxon>Ceratopteris</taxon>
    </lineage>
</organism>
<evidence type="ECO:0000256" key="9">
    <source>
        <dbReference type="ARBA" id="ARBA00030617"/>
    </source>
</evidence>
<comment type="similarity">
    <text evidence="3">Belongs to the RNase PH family.</text>
</comment>
<dbReference type="GO" id="GO:0071038">
    <property type="term" value="P:TRAMP-dependent tRNA surveillance pathway"/>
    <property type="evidence" value="ECO:0007669"/>
    <property type="project" value="TreeGrafter"/>
</dbReference>
<evidence type="ECO:0000256" key="7">
    <source>
        <dbReference type="ARBA" id="ARBA00022884"/>
    </source>
</evidence>
<dbReference type="SUPFAM" id="SSF55666">
    <property type="entry name" value="Ribonuclease PH domain 2-like"/>
    <property type="match status" value="1"/>
</dbReference>
<dbReference type="InterPro" id="IPR015847">
    <property type="entry name" value="ExoRNase_PH_dom2"/>
</dbReference>
<dbReference type="GO" id="GO:0000176">
    <property type="term" value="C:nuclear exosome (RNase complex)"/>
    <property type="evidence" value="ECO:0007669"/>
    <property type="project" value="TreeGrafter"/>
</dbReference>
<keyword evidence="7" id="KW-0694">RNA-binding</keyword>
<evidence type="ECO:0000256" key="6">
    <source>
        <dbReference type="ARBA" id="ARBA00022835"/>
    </source>
</evidence>
<reference evidence="12" key="1">
    <citation type="submission" date="2021-08" db="EMBL/GenBank/DDBJ databases">
        <title>WGS assembly of Ceratopteris richardii.</title>
        <authorList>
            <person name="Marchant D.B."/>
            <person name="Chen G."/>
            <person name="Jenkins J."/>
            <person name="Shu S."/>
            <person name="Leebens-Mack J."/>
            <person name="Grimwood J."/>
            <person name="Schmutz J."/>
            <person name="Soltis P."/>
            <person name="Soltis D."/>
            <person name="Chen Z.-H."/>
        </authorList>
    </citation>
    <scope>NUCLEOTIDE SEQUENCE</scope>
    <source>
        <strain evidence="12">Whitten #5841</strain>
        <tissue evidence="12">Leaf</tissue>
    </source>
</reference>
<proteinExistence type="inferred from homology"/>